<dbReference type="PANTHER" id="PTHR43072">
    <property type="entry name" value="N-ACETYLTRANSFERASE"/>
    <property type="match status" value="1"/>
</dbReference>
<evidence type="ECO:0000256" key="1">
    <source>
        <dbReference type="ARBA" id="ARBA00022679"/>
    </source>
</evidence>
<dbReference type="InterPro" id="IPR000182">
    <property type="entry name" value="GNAT_dom"/>
</dbReference>
<proteinExistence type="predicted"/>
<name>A0A3B0YDM4_9ZZZZ</name>
<dbReference type="CDD" id="cd04301">
    <property type="entry name" value="NAT_SF"/>
    <property type="match status" value="1"/>
</dbReference>
<gene>
    <name evidence="4" type="ORF">MNBD_GAMMA12-130</name>
</gene>
<dbReference type="PANTHER" id="PTHR43072:SF23">
    <property type="entry name" value="UPF0039 PROTEIN C11D3.02C"/>
    <property type="match status" value="1"/>
</dbReference>
<accession>A0A3B0YDM4</accession>
<protein>
    <recommendedName>
        <fullName evidence="3">N-acetyltransferase domain-containing protein</fullName>
    </recommendedName>
</protein>
<reference evidence="4" key="1">
    <citation type="submission" date="2018-06" db="EMBL/GenBank/DDBJ databases">
        <authorList>
            <person name="Zhirakovskaya E."/>
        </authorList>
    </citation>
    <scope>NUCLEOTIDE SEQUENCE</scope>
</reference>
<dbReference type="PROSITE" id="PS51186">
    <property type="entry name" value="GNAT"/>
    <property type="match status" value="1"/>
</dbReference>
<dbReference type="Gene3D" id="3.40.630.30">
    <property type="match status" value="1"/>
</dbReference>
<feature type="domain" description="N-acetyltransferase" evidence="3">
    <location>
        <begin position="13"/>
        <end position="169"/>
    </location>
</feature>
<evidence type="ECO:0000259" key="3">
    <source>
        <dbReference type="PROSITE" id="PS51186"/>
    </source>
</evidence>
<keyword evidence="2" id="KW-0012">Acyltransferase</keyword>
<dbReference type="GO" id="GO:0016747">
    <property type="term" value="F:acyltransferase activity, transferring groups other than amino-acyl groups"/>
    <property type="evidence" value="ECO:0007669"/>
    <property type="project" value="InterPro"/>
</dbReference>
<evidence type="ECO:0000313" key="4">
    <source>
        <dbReference type="EMBL" id="VAW74343.1"/>
    </source>
</evidence>
<dbReference type="SUPFAM" id="SSF55729">
    <property type="entry name" value="Acyl-CoA N-acyltransferases (Nat)"/>
    <property type="match status" value="1"/>
</dbReference>
<dbReference type="InterPro" id="IPR016181">
    <property type="entry name" value="Acyl_CoA_acyltransferase"/>
</dbReference>
<organism evidence="4">
    <name type="scientific">hydrothermal vent metagenome</name>
    <dbReference type="NCBI Taxonomy" id="652676"/>
    <lineage>
        <taxon>unclassified sequences</taxon>
        <taxon>metagenomes</taxon>
        <taxon>ecological metagenomes</taxon>
    </lineage>
</organism>
<keyword evidence="1" id="KW-0808">Transferase</keyword>
<sequence>MRQIPQQTKFQEFTIRPFMEQDRATILQFWLSLDQHVLTHLSSAKRYIKSNDYPGFVNKWLSQYQQNRHSLLLVGESEQVVSGFILAHIQSQNWYKEKYTGLISACYVNSLYRRRGLASQMLSEVKVWFGEEKVNYIDVTWDDGNLEAEKFWRSSGFEPSQVRANHKLT</sequence>
<dbReference type="Pfam" id="PF00583">
    <property type="entry name" value="Acetyltransf_1"/>
    <property type="match status" value="1"/>
</dbReference>
<dbReference type="EMBL" id="UOFL01000058">
    <property type="protein sequence ID" value="VAW74343.1"/>
    <property type="molecule type" value="Genomic_DNA"/>
</dbReference>
<evidence type="ECO:0000256" key="2">
    <source>
        <dbReference type="ARBA" id="ARBA00023315"/>
    </source>
</evidence>
<dbReference type="AlphaFoldDB" id="A0A3B0YDM4"/>